<sequence length="144" mass="17033">MKKTLLWIFIPFILIQSIQMDVPATLSFKPQDEVEAPKEVMEILKRSCYDCHSSSLVYPWYSQIAPLSWYTQNHVKDGRKVVNFSIWKSYNRAKQFKVMDKLPESLIIRMPLPDYLWLHKDAKLSTNDKKILSRWAKKLTEGIK</sequence>
<dbReference type="SMART" id="SM01235">
    <property type="entry name" value="Haem_bd"/>
    <property type="match status" value="1"/>
</dbReference>
<proteinExistence type="predicted"/>
<evidence type="ECO:0000259" key="1">
    <source>
        <dbReference type="SMART" id="SM01235"/>
    </source>
</evidence>
<gene>
    <name evidence="2" type="ORF">MNB_SV-12-945</name>
</gene>
<dbReference type="InterPro" id="IPR025992">
    <property type="entry name" value="Haem-bd"/>
</dbReference>
<dbReference type="Pfam" id="PF14376">
    <property type="entry name" value="Haem_bd"/>
    <property type="match status" value="1"/>
</dbReference>
<accession>A0A1W1C7R4</accession>
<organism evidence="2">
    <name type="scientific">hydrothermal vent metagenome</name>
    <dbReference type="NCBI Taxonomy" id="652676"/>
    <lineage>
        <taxon>unclassified sequences</taxon>
        <taxon>metagenomes</taxon>
        <taxon>ecological metagenomes</taxon>
    </lineage>
</organism>
<protein>
    <recommendedName>
        <fullName evidence="1">Haem-binding domain-containing protein</fullName>
    </recommendedName>
</protein>
<evidence type="ECO:0000313" key="2">
    <source>
        <dbReference type="EMBL" id="SFV61795.1"/>
    </source>
</evidence>
<feature type="domain" description="Haem-binding" evidence="1">
    <location>
        <begin position="9"/>
        <end position="140"/>
    </location>
</feature>
<dbReference type="EMBL" id="FPHE01000108">
    <property type="protein sequence ID" value="SFV61795.1"/>
    <property type="molecule type" value="Genomic_DNA"/>
</dbReference>
<dbReference type="AlphaFoldDB" id="A0A1W1C7R4"/>
<reference evidence="2" key="1">
    <citation type="submission" date="2016-10" db="EMBL/GenBank/DDBJ databases">
        <authorList>
            <person name="de Groot N.N."/>
        </authorList>
    </citation>
    <scope>NUCLEOTIDE SEQUENCE</scope>
</reference>
<name>A0A1W1C7R4_9ZZZZ</name>